<dbReference type="Proteomes" id="UP000002519">
    <property type="component" value="Chromosome"/>
</dbReference>
<dbReference type="KEGG" id="ece:Z1787"/>
<feature type="transmembrane region" description="Helical" evidence="1">
    <location>
        <begin position="37"/>
        <end position="55"/>
    </location>
</feature>
<proteinExistence type="predicted"/>
<dbReference type="PIR" id="E90764">
    <property type="entry name" value="E90764"/>
</dbReference>
<reference evidence="3 4" key="1">
    <citation type="journal article" date="2001" name="Nature">
        <title>Genome sequence of enterohaemorrhagic Escherichia coli O157:H7.</title>
        <authorList>
            <person name="Perna N.T."/>
            <person name="Plunkett G.III."/>
            <person name="Burland V."/>
            <person name="Mau B."/>
            <person name="Glasner J.D."/>
            <person name="Rose D.J."/>
            <person name="Mayhew G.F."/>
            <person name="Evans P.S."/>
            <person name="Gregor J."/>
            <person name="Kirkpatrick H.A."/>
            <person name="Posfai G."/>
            <person name="Hackett J."/>
            <person name="Klink S."/>
            <person name="Boutin A."/>
            <person name="Shao Y."/>
            <person name="Miller L."/>
            <person name="Grotbeck E.J."/>
            <person name="Davis N.W."/>
            <person name="Lim A."/>
            <person name="Dimalanta E."/>
            <person name="Potamousis K."/>
            <person name="Apodaca J."/>
            <person name="Anantharaman T.S."/>
            <person name="Lin J."/>
            <person name="Yen G."/>
            <person name="Schwartz D.C."/>
            <person name="Welch R.A."/>
            <person name="Blattner F.R."/>
        </authorList>
    </citation>
    <scope>NUCLEOTIDE SEQUENCE [LARGE SCALE GENOMIC DNA]</scope>
    <source>
        <strain evidence="4">O157:H7 / EDL933 / ATCC 700927 / EHEC</strain>
    </source>
</reference>
<feature type="transmembrane region" description="Helical" evidence="1">
    <location>
        <begin position="202"/>
        <end position="219"/>
    </location>
</feature>
<organism evidence="3 4">
    <name type="scientific">Escherichia coli O157:H7</name>
    <dbReference type="NCBI Taxonomy" id="83334"/>
    <lineage>
        <taxon>Bacteria</taxon>
        <taxon>Pseudomonadati</taxon>
        <taxon>Pseudomonadota</taxon>
        <taxon>Gammaproteobacteria</taxon>
        <taxon>Enterobacterales</taxon>
        <taxon>Enterobacteriaceae</taxon>
        <taxon>Escherichia</taxon>
    </lineage>
</organism>
<dbReference type="InterPro" id="IPR003675">
    <property type="entry name" value="Rce1/LyrA-like_dom"/>
</dbReference>
<feature type="domain" description="CAAX prenyl protease 2/Lysostaphin resistance protein A-like" evidence="2">
    <location>
        <begin position="171"/>
        <end position="260"/>
    </location>
</feature>
<feature type="transmembrane region" description="Helical" evidence="1">
    <location>
        <begin position="141"/>
        <end position="159"/>
    </location>
</feature>
<feature type="transmembrane region" description="Helical" evidence="1">
    <location>
        <begin position="248"/>
        <end position="271"/>
    </location>
</feature>
<keyword evidence="1" id="KW-0472">Membrane</keyword>
<keyword evidence="1" id="KW-0812">Transmembrane</keyword>
<evidence type="ECO:0000313" key="4">
    <source>
        <dbReference type="Proteomes" id="UP000002519"/>
    </source>
</evidence>
<evidence type="ECO:0000256" key="1">
    <source>
        <dbReference type="SAM" id="Phobius"/>
    </source>
</evidence>
<evidence type="ECO:0000313" key="3">
    <source>
        <dbReference type="EMBL" id="AAG55891.1"/>
    </source>
</evidence>
<dbReference type="AlphaFoldDB" id="Q8X898"/>
<dbReference type="GO" id="GO:0004175">
    <property type="term" value="F:endopeptidase activity"/>
    <property type="evidence" value="ECO:0007669"/>
    <property type="project" value="UniProtKB-ARBA"/>
</dbReference>
<gene>
    <name evidence="3" type="ordered locus">Z1787</name>
</gene>
<dbReference type="GO" id="GO:0080120">
    <property type="term" value="P:CAAX-box protein maturation"/>
    <property type="evidence" value="ECO:0007669"/>
    <property type="project" value="UniProtKB-ARBA"/>
</dbReference>
<accession>Q8X898</accession>
<dbReference type="PIR" id="G85678">
    <property type="entry name" value="G85678"/>
</dbReference>
<feature type="transmembrane region" description="Helical" evidence="1">
    <location>
        <begin position="171"/>
        <end position="190"/>
    </location>
</feature>
<evidence type="ECO:0000259" key="2">
    <source>
        <dbReference type="Pfam" id="PF02517"/>
    </source>
</evidence>
<protein>
    <recommendedName>
        <fullName evidence="2">CAAX prenyl protease 2/Lysostaphin resistance protein A-like domain-containing protein</fullName>
    </recommendedName>
</protein>
<feature type="transmembrane region" description="Helical" evidence="1">
    <location>
        <begin position="67"/>
        <end position="88"/>
    </location>
</feature>
<sequence length="274" mass="31124">MLMWIVLVLSLSTLSWHKVVAFSLLTVSVVLAVLNDIIDWSVLFFVATIVFFIILKFNWKYNAWAKSIYEVGIVLSAIALFFHLWPGFHNPVVLNSVTVGPQSTPYTMYFNFDKALVPFLLVLCTSSLFKKEVKSEVSLWKWGALSLSVPLILFLAVFFGGLKPEIHFPEWLPEFILANLFFVSLAEESLFRGYIQSRLSEVTSPLVALIVAALLFGFYHYSGGALLVLFATLSGVVYGLSWMWSGRLWVATLFHFGLNLCHLLFFTYPFLKHN</sequence>
<feature type="transmembrane region" description="Helical" evidence="1">
    <location>
        <begin position="108"/>
        <end position="129"/>
    </location>
</feature>
<dbReference type="EMBL" id="AE005174">
    <property type="protein sequence ID" value="AAG55891.1"/>
    <property type="molecule type" value="Genomic_DNA"/>
</dbReference>
<dbReference type="Pfam" id="PF02517">
    <property type="entry name" value="Rce1-like"/>
    <property type="match status" value="1"/>
</dbReference>
<keyword evidence="1" id="KW-1133">Transmembrane helix</keyword>
<name>Q8X898_ECO57</name>